<dbReference type="PANTHER" id="PTHR43283">
    <property type="entry name" value="BETA-LACTAMASE-RELATED"/>
    <property type="match status" value="1"/>
</dbReference>
<keyword evidence="5" id="KW-1185">Reference proteome</keyword>
<name>A0ABX1A370_9ACTN</name>
<dbReference type="InterPro" id="IPR050789">
    <property type="entry name" value="Diverse_Enzym_Activities"/>
</dbReference>
<organism evidence="4 5">
    <name type="scientific">Actinacidiphila epipremni</name>
    <dbReference type="NCBI Taxonomy" id="2053013"/>
    <lineage>
        <taxon>Bacteria</taxon>
        <taxon>Bacillati</taxon>
        <taxon>Actinomycetota</taxon>
        <taxon>Actinomycetes</taxon>
        <taxon>Kitasatosporales</taxon>
        <taxon>Streptomycetaceae</taxon>
        <taxon>Actinacidiphila</taxon>
    </lineage>
</organism>
<evidence type="ECO:0000259" key="3">
    <source>
        <dbReference type="Pfam" id="PF00144"/>
    </source>
</evidence>
<dbReference type="EMBL" id="JAATEJ010000045">
    <property type="protein sequence ID" value="NJP48298.1"/>
    <property type="molecule type" value="Genomic_DNA"/>
</dbReference>
<evidence type="ECO:0000313" key="5">
    <source>
        <dbReference type="Proteomes" id="UP000734511"/>
    </source>
</evidence>
<dbReference type="Pfam" id="PF20773">
    <property type="entry name" value="InhA-like_MAM"/>
    <property type="match status" value="1"/>
</dbReference>
<protein>
    <submittedName>
        <fullName evidence="4">Serine hydrolase</fullName>
    </submittedName>
</protein>
<evidence type="ECO:0000313" key="4">
    <source>
        <dbReference type="EMBL" id="NJP48298.1"/>
    </source>
</evidence>
<evidence type="ECO:0000256" key="1">
    <source>
        <dbReference type="ARBA" id="ARBA00022801"/>
    </source>
</evidence>
<sequence length="594" mass="62637">MRIPALTAAAALLTSLTLALPGGAAAAPAAQHTDSGRFDRPYSAFAPAGTVLRRGTPRTAGLDPAPIDAFESQMAQWEDPAGGANYLFPGATTLMAHDGVVAERAAGGYAVKYADATTELPQDQWVPARTDTIYDLASLSKLFTSIAAMQQLEAGRIDLDTPVAHYLPEFAVNGKAAITIEELLTHTSGFDADPVPSLWQGYPDIPSREKAILDTTPINPPGTTYLYSDLNMLSLQLVLQKVTGKPLDALVRDGITRPLHLTDTGYNPPAAELPRIAATEYETSPPRGMVRGQVHDENAWAMGGVAGHAGVFSTVDDLAVLAQTILNGGTYKGRRILSEHSVRLMEQNFNQAFPGDSHGLGFELDQIWYMGGLSGPQTLGHTGFTGTSLVIDPQSRSFVILLSNRVHPTRNTPSTNPPRRAIGVAMAQAMRVEPPRGGPTWFSGQGGGTTSTLTTGPLTAGTPLDVDFSAFVNTESTDRLYVETSADGGATWQPLALRATGAGAPAGSPTSLSGQGVRAWWQVHAQIPQATGTVQLRWRYTTDPVYEGRGVDLAHLKVTAGRGNLLRAAGLTPAGAWQQLPAAGGPKSAQALGD</sequence>
<dbReference type="GO" id="GO:0016787">
    <property type="term" value="F:hydrolase activity"/>
    <property type="evidence" value="ECO:0007669"/>
    <property type="project" value="UniProtKB-KW"/>
</dbReference>
<keyword evidence="1 4" id="KW-0378">Hydrolase</keyword>
<gene>
    <name evidence="4" type="ORF">HCN08_33585</name>
</gene>
<evidence type="ECO:0000256" key="2">
    <source>
        <dbReference type="SAM" id="SignalP"/>
    </source>
</evidence>
<dbReference type="InterPro" id="IPR012338">
    <property type="entry name" value="Beta-lactam/transpept-like"/>
</dbReference>
<dbReference type="RefSeq" id="WP_167987123.1">
    <property type="nucleotide sequence ID" value="NZ_JAATEJ010000045.1"/>
</dbReference>
<keyword evidence="2" id="KW-0732">Signal</keyword>
<dbReference type="InterPro" id="IPR001466">
    <property type="entry name" value="Beta-lactam-related"/>
</dbReference>
<dbReference type="Gene3D" id="3.40.710.10">
    <property type="entry name" value="DD-peptidase/beta-lactamase superfamily"/>
    <property type="match status" value="1"/>
</dbReference>
<dbReference type="SUPFAM" id="SSF56601">
    <property type="entry name" value="beta-lactamase/transpeptidase-like"/>
    <property type="match status" value="1"/>
</dbReference>
<feature type="signal peptide" evidence="2">
    <location>
        <begin position="1"/>
        <end position="26"/>
    </location>
</feature>
<accession>A0ABX1A370</accession>
<feature type="domain" description="Beta-lactamase-related" evidence="3">
    <location>
        <begin position="84"/>
        <end position="417"/>
    </location>
</feature>
<dbReference type="PANTHER" id="PTHR43283:SF11">
    <property type="entry name" value="BETA-LACTAMASE-RELATED DOMAIN-CONTAINING PROTEIN"/>
    <property type="match status" value="1"/>
</dbReference>
<reference evidence="4 5" key="1">
    <citation type="submission" date="2020-03" db="EMBL/GenBank/DDBJ databases">
        <title>WGS of actinomycetes isolated from Thailand.</title>
        <authorList>
            <person name="Thawai C."/>
        </authorList>
    </citation>
    <scope>NUCLEOTIDE SEQUENCE [LARGE SCALE GENOMIC DNA]</scope>
    <source>
        <strain evidence="4 5">PRB2-1</strain>
    </source>
</reference>
<dbReference type="Proteomes" id="UP000734511">
    <property type="component" value="Unassembled WGS sequence"/>
</dbReference>
<comment type="caution">
    <text evidence="4">The sequence shown here is derived from an EMBL/GenBank/DDBJ whole genome shotgun (WGS) entry which is preliminary data.</text>
</comment>
<dbReference type="Pfam" id="PF00144">
    <property type="entry name" value="Beta-lactamase"/>
    <property type="match status" value="1"/>
</dbReference>
<feature type="chain" id="PRO_5046128648" evidence="2">
    <location>
        <begin position="27"/>
        <end position="594"/>
    </location>
</feature>
<proteinExistence type="predicted"/>
<dbReference type="Gene3D" id="2.60.120.260">
    <property type="entry name" value="Galactose-binding domain-like"/>
    <property type="match status" value="1"/>
</dbReference>